<evidence type="ECO:0000256" key="10">
    <source>
        <dbReference type="ARBA" id="ARBA00022989"/>
    </source>
</evidence>
<dbReference type="Pfam" id="PF02225">
    <property type="entry name" value="PA"/>
    <property type="match status" value="1"/>
</dbReference>
<evidence type="ECO:0000256" key="4">
    <source>
        <dbReference type="ARBA" id="ARBA00022679"/>
    </source>
</evidence>
<reference evidence="19" key="1">
    <citation type="submission" date="2025-08" db="UniProtKB">
        <authorList>
            <consortium name="RefSeq"/>
        </authorList>
    </citation>
    <scope>IDENTIFICATION</scope>
</reference>
<dbReference type="CDD" id="cd02123">
    <property type="entry name" value="PA_C_RZF_like"/>
    <property type="match status" value="1"/>
</dbReference>
<dbReference type="InterPro" id="IPR051653">
    <property type="entry name" value="E3_ligase_sorting_rcpt"/>
</dbReference>
<name>A0ABM1DUM1_PRICU</name>
<evidence type="ECO:0000313" key="18">
    <source>
        <dbReference type="Proteomes" id="UP000695022"/>
    </source>
</evidence>
<comment type="catalytic activity">
    <reaction evidence="1">
        <text>S-ubiquitinyl-[E2 ubiquitin-conjugating enzyme]-L-cysteine + [acceptor protein]-L-lysine = [E2 ubiquitin-conjugating enzyme]-L-cysteine + N(6)-ubiquitinyl-[acceptor protein]-L-lysine.</text>
        <dbReference type="EC" id="2.3.2.27"/>
    </reaction>
</comment>
<evidence type="ECO:0000256" key="3">
    <source>
        <dbReference type="ARBA" id="ARBA00012483"/>
    </source>
</evidence>
<evidence type="ECO:0000256" key="9">
    <source>
        <dbReference type="ARBA" id="ARBA00022833"/>
    </source>
</evidence>
<keyword evidence="4" id="KW-0808">Transferase</keyword>
<keyword evidence="12" id="KW-0325">Glycoprotein</keyword>
<dbReference type="InterPro" id="IPR003137">
    <property type="entry name" value="PA_domain"/>
</dbReference>
<comment type="pathway">
    <text evidence="2">Protein modification; protein ubiquitination.</text>
</comment>
<keyword evidence="18" id="KW-1185">Reference proteome</keyword>
<dbReference type="Gene3D" id="3.50.30.30">
    <property type="match status" value="1"/>
</dbReference>
<dbReference type="InterPro" id="IPR001841">
    <property type="entry name" value="Znf_RING"/>
</dbReference>
<evidence type="ECO:0000256" key="1">
    <source>
        <dbReference type="ARBA" id="ARBA00000900"/>
    </source>
</evidence>
<feature type="compositionally biased region" description="Polar residues" evidence="15">
    <location>
        <begin position="415"/>
        <end position="434"/>
    </location>
</feature>
<accession>A0ABM1DUM1</accession>
<keyword evidence="8 14" id="KW-0863">Zinc-finger</keyword>
<gene>
    <name evidence="19" type="primary">LOC106806277</name>
</gene>
<evidence type="ECO:0000256" key="7">
    <source>
        <dbReference type="ARBA" id="ARBA00022729"/>
    </source>
</evidence>
<dbReference type="GeneID" id="106806277"/>
<dbReference type="CDD" id="cd16796">
    <property type="entry name" value="RING-H2_RNF13"/>
    <property type="match status" value="1"/>
</dbReference>
<dbReference type="PANTHER" id="PTHR47168">
    <property type="entry name" value="RING ZINC FINGER DOMAIN SUPERFAMILY PROTEIN-RELATED"/>
    <property type="match status" value="1"/>
</dbReference>
<dbReference type="Pfam" id="PF13639">
    <property type="entry name" value="zf-RING_2"/>
    <property type="match status" value="1"/>
</dbReference>
<dbReference type="SUPFAM" id="SSF57850">
    <property type="entry name" value="RING/U-box"/>
    <property type="match status" value="1"/>
</dbReference>
<dbReference type="SMART" id="SM00184">
    <property type="entry name" value="RING"/>
    <property type="match status" value="1"/>
</dbReference>
<keyword evidence="7" id="KW-0732">Signal</keyword>
<keyword evidence="10 16" id="KW-1133">Transmembrane helix</keyword>
<comment type="subcellular location">
    <subcellularLocation>
        <location evidence="13">Endomembrane system</location>
        <topology evidence="13">Single-pass type I membrane protein</topology>
    </subcellularLocation>
</comment>
<keyword evidence="6" id="KW-0479">Metal-binding</keyword>
<evidence type="ECO:0000256" key="12">
    <source>
        <dbReference type="ARBA" id="ARBA00023180"/>
    </source>
</evidence>
<evidence type="ECO:0000256" key="5">
    <source>
        <dbReference type="ARBA" id="ARBA00022692"/>
    </source>
</evidence>
<evidence type="ECO:0000256" key="8">
    <source>
        <dbReference type="ARBA" id="ARBA00022771"/>
    </source>
</evidence>
<dbReference type="InterPro" id="IPR044744">
    <property type="entry name" value="ZNRF4/RNF13/RNF167_PA"/>
</dbReference>
<dbReference type="RefSeq" id="XP_014663642.1">
    <property type="nucleotide sequence ID" value="XM_014808156.1"/>
</dbReference>
<evidence type="ECO:0000256" key="13">
    <source>
        <dbReference type="ARBA" id="ARBA00046288"/>
    </source>
</evidence>
<feature type="compositionally biased region" description="Polar residues" evidence="15">
    <location>
        <begin position="309"/>
        <end position="352"/>
    </location>
</feature>
<dbReference type="PROSITE" id="PS50089">
    <property type="entry name" value="ZF_RING_2"/>
    <property type="match status" value="1"/>
</dbReference>
<proteinExistence type="predicted"/>
<dbReference type="InterPro" id="IPR046450">
    <property type="entry name" value="PA_dom_sf"/>
</dbReference>
<sequence length="434" mass="48293">MFPYRRMPCHITVLYVFTVVNLVVLCHVTMVDADVIVKDPVNNTEAIYRDKAAQFGRQLPTIGLQGCMVYVEPRNGCSVITPPPTNFSTNKPWIAIIMRGDCDFDKKVIHAQLAGYGAAIVYNDRSDELLPMYSYDASSVIIPSVFVGETDGLYLIKNYQYWTKSEIRLVRNWWKDMDVLSYLIPFFVAVAVSSFGMFILMVGMLAKCVRDQRRKRRSRLSIQHLKRIPVKKYKKGDDYDVCAICLEDYDEGDKLRLLPCSHAYHTKCIDPWLTNNKKTCPICKRQVIPGNDTDSSDSDAEDGEAENTPLLSATHTVGSSTFYTDENPFASQSPTRSTGSTESADSSRSTDTAGPLEFAPTTSVMTEPYLYSTGMVTHGTDALSVTSEASSDYGNMAGHSSEQLVTVNVYPPPINNTEQRNSSCDSSSDPAEHA</sequence>
<protein>
    <recommendedName>
        <fullName evidence="3">RING-type E3 ubiquitin transferase</fullName>
        <ecNumber evidence="3">2.3.2.27</ecNumber>
    </recommendedName>
</protein>
<feature type="compositionally biased region" description="Acidic residues" evidence="15">
    <location>
        <begin position="294"/>
        <end position="305"/>
    </location>
</feature>
<feature type="region of interest" description="Disordered" evidence="15">
    <location>
        <begin position="410"/>
        <end position="434"/>
    </location>
</feature>
<evidence type="ECO:0000256" key="2">
    <source>
        <dbReference type="ARBA" id="ARBA00004906"/>
    </source>
</evidence>
<evidence type="ECO:0000256" key="14">
    <source>
        <dbReference type="PROSITE-ProRule" id="PRU00175"/>
    </source>
</evidence>
<keyword evidence="5 16" id="KW-0812">Transmembrane</keyword>
<feature type="transmembrane region" description="Helical" evidence="16">
    <location>
        <begin position="12"/>
        <end position="30"/>
    </location>
</feature>
<dbReference type="SUPFAM" id="SSF52025">
    <property type="entry name" value="PA domain"/>
    <property type="match status" value="1"/>
</dbReference>
<evidence type="ECO:0000256" key="11">
    <source>
        <dbReference type="ARBA" id="ARBA00023136"/>
    </source>
</evidence>
<evidence type="ECO:0000259" key="17">
    <source>
        <dbReference type="PROSITE" id="PS50089"/>
    </source>
</evidence>
<dbReference type="InterPro" id="IPR013083">
    <property type="entry name" value="Znf_RING/FYVE/PHD"/>
</dbReference>
<dbReference type="PANTHER" id="PTHR47168:SF1">
    <property type="entry name" value="OS02G0798600 PROTEIN"/>
    <property type="match status" value="1"/>
</dbReference>
<evidence type="ECO:0000313" key="19">
    <source>
        <dbReference type="RefSeq" id="XP_014663642.1"/>
    </source>
</evidence>
<evidence type="ECO:0000256" key="15">
    <source>
        <dbReference type="SAM" id="MobiDB-lite"/>
    </source>
</evidence>
<dbReference type="Gene3D" id="3.30.40.10">
    <property type="entry name" value="Zinc/RING finger domain, C3HC4 (zinc finger)"/>
    <property type="match status" value="1"/>
</dbReference>
<feature type="domain" description="RING-type" evidence="17">
    <location>
        <begin position="242"/>
        <end position="284"/>
    </location>
</feature>
<feature type="region of interest" description="Disordered" evidence="15">
    <location>
        <begin position="291"/>
        <end position="361"/>
    </location>
</feature>
<keyword evidence="11 16" id="KW-0472">Membrane</keyword>
<feature type="transmembrane region" description="Helical" evidence="16">
    <location>
        <begin position="182"/>
        <end position="209"/>
    </location>
</feature>
<organism evidence="18 19">
    <name type="scientific">Priapulus caudatus</name>
    <name type="common">Priapulid worm</name>
    <dbReference type="NCBI Taxonomy" id="37621"/>
    <lineage>
        <taxon>Eukaryota</taxon>
        <taxon>Metazoa</taxon>
        <taxon>Ecdysozoa</taxon>
        <taxon>Scalidophora</taxon>
        <taxon>Priapulida</taxon>
        <taxon>Priapulimorpha</taxon>
        <taxon>Priapulimorphida</taxon>
        <taxon>Priapulidae</taxon>
        <taxon>Priapulus</taxon>
    </lineage>
</organism>
<dbReference type="EC" id="2.3.2.27" evidence="3"/>
<evidence type="ECO:0000256" key="6">
    <source>
        <dbReference type="ARBA" id="ARBA00022723"/>
    </source>
</evidence>
<dbReference type="Proteomes" id="UP000695022">
    <property type="component" value="Unplaced"/>
</dbReference>
<evidence type="ECO:0000256" key="16">
    <source>
        <dbReference type="SAM" id="Phobius"/>
    </source>
</evidence>
<keyword evidence="9" id="KW-0862">Zinc</keyword>